<dbReference type="EMBL" id="AP018694">
    <property type="protein sequence ID" value="BBE18713.1"/>
    <property type="molecule type" value="Genomic_DNA"/>
</dbReference>
<dbReference type="AlphaFoldDB" id="A0A5K7SAW0"/>
<sequence length="83" mass="9221">MIKMDDELPFAKGDFVRVDGINAVVVGNEEDENIPHDHIAVFFGSEFAKRESEGGEGNGNPVVWIIPIDVCEDGLEPEYKEED</sequence>
<reference evidence="1" key="1">
    <citation type="journal article" date="2020" name="Int. J. Syst. Evol. Microbiol.">
        <title>Aquipluma nitroreducens gen. nov. sp. nov., a novel facultatively anaerobic bacterium isolated from a freshwater lake.</title>
        <authorList>
            <person name="Watanabe M."/>
            <person name="Kojima H."/>
            <person name="Fukui M."/>
        </authorList>
    </citation>
    <scope>NUCLEOTIDE SEQUENCE</scope>
    <source>
        <strain evidence="1">MeG22</strain>
    </source>
</reference>
<name>A0A5K7SAW0_9BACT</name>
<gene>
    <name evidence="1" type="ORF">AQPE_2878</name>
</gene>
<keyword evidence="2" id="KW-1185">Reference proteome</keyword>
<dbReference type="Proteomes" id="UP001193389">
    <property type="component" value="Chromosome"/>
</dbReference>
<dbReference type="KEGG" id="anf:AQPE_2878"/>
<evidence type="ECO:0000313" key="2">
    <source>
        <dbReference type="Proteomes" id="UP001193389"/>
    </source>
</evidence>
<protein>
    <submittedName>
        <fullName evidence="1">Uncharacterized protein</fullName>
    </submittedName>
</protein>
<accession>A0A5K7SAW0</accession>
<proteinExistence type="predicted"/>
<evidence type="ECO:0000313" key="1">
    <source>
        <dbReference type="EMBL" id="BBE18713.1"/>
    </source>
</evidence>
<organism evidence="1 2">
    <name type="scientific">Aquipluma nitroreducens</name>
    <dbReference type="NCBI Taxonomy" id="2010828"/>
    <lineage>
        <taxon>Bacteria</taxon>
        <taxon>Pseudomonadati</taxon>
        <taxon>Bacteroidota</taxon>
        <taxon>Bacteroidia</taxon>
        <taxon>Marinilabiliales</taxon>
        <taxon>Prolixibacteraceae</taxon>
        <taxon>Aquipluma</taxon>
    </lineage>
</organism>